<evidence type="ECO:0000313" key="14">
    <source>
        <dbReference type="EMBL" id="KAH0536004.1"/>
    </source>
</evidence>
<comment type="catalytic activity">
    <reaction evidence="10">
        <text>ATP + H2O = ADP + phosphate + H(+)</text>
        <dbReference type="Rhea" id="RHEA:13065"/>
        <dbReference type="ChEBI" id="CHEBI:15377"/>
        <dbReference type="ChEBI" id="CHEBI:15378"/>
        <dbReference type="ChEBI" id="CHEBI:30616"/>
        <dbReference type="ChEBI" id="CHEBI:43474"/>
        <dbReference type="ChEBI" id="CHEBI:456216"/>
    </reaction>
    <physiologicalReaction direction="left-to-right" evidence="10">
        <dbReference type="Rhea" id="RHEA:13066"/>
    </physiologicalReaction>
</comment>
<dbReference type="Proteomes" id="UP000698800">
    <property type="component" value="Unassembled WGS sequence"/>
</dbReference>
<evidence type="ECO:0000256" key="10">
    <source>
        <dbReference type="ARBA" id="ARBA00048778"/>
    </source>
</evidence>
<evidence type="ECO:0000256" key="5">
    <source>
        <dbReference type="ARBA" id="ARBA00022840"/>
    </source>
</evidence>
<feature type="region of interest" description="Disordered" evidence="12">
    <location>
        <begin position="1350"/>
        <end position="1437"/>
    </location>
</feature>
<evidence type="ECO:0000256" key="7">
    <source>
        <dbReference type="ARBA" id="ARBA00034691"/>
    </source>
</evidence>
<evidence type="ECO:0000256" key="1">
    <source>
        <dbReference type="ARBA" id="ARBA00006914"/>
    </source>
</evidence>
<dbReference type="OrthoDB" id="5553750at2759"/>
<sequence length="1491" mass="162049">MAEQHSNIHHRKRRRRRRLDRPAISAGLLLDEQLKGDIGVLSEDLWVELFPKQRPRDEENYVSDSSDGAERGVRHVAISPWAPLSSKSTEDASWTILPVRPPSQDQSQNKHLAHSTIQFPAASLSLQTFTRAFESLNPTKNLGKNKTTIEIRVLDVVPLGLDTVFVSINSDLMKTLDQSNGSMYGGFGGLRLNGLSSMGKGKGKAAVYGSPTDHLPAKNKSPLNANDPYLRKVIREAISNPKVVHVGDLLPLPLPSHPITHAPPPPAKVTFCEPVSQGLLLPNTKIVVTWTQHHTRRSRTTPGLAIRHVVNGVPEEEEEDTSDDRFYSANEGYGSSPVTASPEDQGDVAPATDVSESEASSLENDYPSDDSLDDIISLSTPLFSVQTPSVLSAFQPGTPHGLTGGRRTNGVNTPGSVFSSYTNRTARAGAPGGSLFKAQGLLHTIPDALLHPKPLGDEDDEARVFVDVGTLVKVGCFSGDWVRIEGSSAPISGSLGLWGLSAFEDAQEQNREWRAAKVYGIPESYSSKRLGSARRTLRQRNDTESLATPRDTPRVYLSPLLLANLDSPTHLRLSPLAPGAPLHHVQTPSHPLKIKRDRTSSTSHPPFAKEVTLLKMSTPLSTDRTLQPSILIGLKQFLERKRRIVKANDWIGVSFDETLGRTLYQVSKGPDDDATEDEFLSDSPCVVDEGRTGNVPRKTGVAWFKVGNVVVDGSEAIKGSEEEDVWGETIAIDPTSTRVVQAGSVKSKTLGTLGNPWEYHLGLRQLPRDSVGVAVRDSMLEMPRPHSTPLRRRLRELISVATSPRAIHLELQPIAILLISTQRNIGKATVAARACADLGIHTFPIDAYDILTDGGAGGGDVKTEAFLKARCERAMSCGPQFCALLVRHIEALTADRMVSALRDVVAESRVFIATTTEIEKVPEGVRSLFTHELEMSAPDEGEREGILRNIIEDKCMQIASDVDLASVAVKTAALVAGDLVDVVDRAIIARTRRIETVANSADKKQTDVEVTVRDVLISGGEASRCITKADFDTAVDHARKNFADAIGAPKIPNVSWDDVGGLTNVKDAVMETIQLPLERPELFAKGMKKRSGILFYGPPGTGKTLLAKAIATEFSLNFFSVKGPELLNMYIGESEANVRRVFQRARDARPCVVFFDELDSVAPKRGNQGDSGGVMDRIVSQLLAELDGMSDGEEGAGGVFVIGATNRPDLLDQALLRPGRFDKMLYLGVSDTHEKQLTILEALTRKFALHPALSLRRISESLPFTYTGADLYALCSDAMLKAITRQANAVDRKIKALPSGPVTTAYFFDHLATTEDTAVMVTEADFFEAKRELVGSVSAKELEHYDRVRRTFEATDEKEAVKRPPTSPTSTQPPPRIIESVSSEPRVNGKSRASIRKGKAKAPVSGWDTPDGDISDYQANDEEGGYRDDDGDDDDEDDHIIRTEHLTLNGVAAAYSGPEKGKGKGVVRDEGGGVGVFEDPSQNDGEELYGG</sequence>
<reference evidence="14" key="1">
    <citation type="submission" date="2021-03" db="EMBL/GenBank/DDBJ databases">
        <title>Comparative genomics and phylogenomic investigation of the class Geoglossomycetes provide insights into ecological specialization and systematics.</title>
        <authorList>
            <person name="Melie T."/>
            <person name="Pirro S."/>
            <person name="Miller A.N."/>
            <person name="Quandt A."/>
        </authorList>
    </citation>
    <scope>NUCLEOTIDE SEQUENCE</scope>
    <source>
        <strain evidence="14">GBOQ0MN5Z8</strain>
    </source>
</reference>
<proteinExistence type="inferred from homology"/>
<evidence type="ECO:0000256" key="9">
    <source>
        <dbReference type="ARBA" id="ARBA00034920"/>
    </source>
</evidence>
<dbReference type="GO" id="GO:0016558">
    <property type="term" value="P:protein import into peroxisome matrix"/>
    <property type="evidence" value="ECO:0007669"/>
    <property type="project" value="TreeGrafter"/>
</dbReference>
<evidence type="ECO:0000313" key="15">
    <source>
        <dbReference type="Proteomes" id="UP000698800"/>
    </source>
</evidence>
<protein>
    <recommendedName>
        <fullName evidence="8">Peroxisomal ATPase PEX6</fullName>
    </recommendedName>
    <alternativeName>
        <fullName evidence="9">Peroxin-6</fullName>
    </alternativeName>
</protein>
<dbReference type="SMART" id="SM00382">
    <property type="entry name" value="AAA"/>
    <property type="match status" value="1"/>
</dbReference>
<dbReference type="Gene3D" id="1.10.8.60">
    <property type="match status" value="2"/>
</dbReference>
<dbReference type="GO" id="GO:0005778">
    <property type="term" value="C:peroxisomal membrane"/>
    <property type="evidence" value="ECO:0007669"/>
    <property type="project" value="UniProtKB-SubCell"/>
</dbReference>
<keyword evidence="3" id="KW-0547">Nucleotide-binding</keyword>
<dbReference type="FunFam" id="1.10.8.60:FF:000108">
    <property type="entry name" value="Peroxisomal biogenesis factor 6"/>
    <property type="match status" value="1"/>
</dbReference>
<dbReference type="GO" id="GO:0005829">
    <property type="term" value="C:cytosol"/>
    <property type="evidence" value="ECO:0007669"/>
    <property type="project" value="TreeGrafter"/>
</dbReference>
<feature type="domain" description="AAA+ ATPase" evidence="13">
    <location>
        <begin position="1089"/>
        <end position="1231"/>
    </location>
</feature>
<gene>
    <name evidence="14" type="ORF">FGG08_007103</name>
</gene>
<feature type="compositionally biased region" description="Acidic residues" evidence="12">
    <location>
        <begin position="1410"/>
        <end position="1437"/>
    </location>
</feature>
<dbReference type="InterPro" id="IPR003960">
    <property type="entry name" value="ATPase_AAA_CS"/>
</dbReference>
<comment type="subcellular location">
    <subcellularLocation>
        <location evidence="7">Peroxisome membrane</location>
        <topology evidence="7">Peripheral membrane protein</topology>
        <orientation evidence="7">Cytoplasmic side</orientation>
    </subcellularLocation>
</comment>
<comment type="similarity">
    <text evidence="1">Belongs to the AAA ATPase family.</text>
</comment>
<dbReference type="InterPro" id="IPR027417">
    <property type="entry name" value="P-loop_NTPase"/>
</dbReference>
<dbReference type="InterPro" id="IPR056995">
    <property type="entry name" value="PEX6_4th_dom"/>
</dbReference>
<feature type="compositionally biased region" description="Basic and acidic residues" evidence="12">
    <location>
        <begin position="1459"/>
        <end position="1471"/>
    </location>
</feature>
<evidence type="ECO:0000256" key="4">
    <source>
        <dbReference type="ARBA" id="ARBA00022801"/>
    </source>
</evidence>
<feature type="region of interest" description="Disordered" evidence="12">
    <location>
        <begin position="1454"/>
        <end position="1491"/>
    </location>
</feature>
<dbReference type="InterPro" id="IPR003959">
    <property type="entry name" value="ATPase_AAA_core"/>
</dbReference>
<dbReference type="InterPro" id="IPR003593">
    <property type="entry name" value="AAA+_ATPase"/>
</dbReference>
<keyword evidence="6" id="KW-0472">Membrane</keyword>
<dbReference type="CDD" id="cd19527">
    <property type="entry name" value="RecA-like_PEX6_r2"/>
    <property type="match status" value="1"/>
</dbReference>
<feature type="compositionally biased region" description="Pro residues" evidence="12">
    <location>
        <begin position="1365"/>
        <end position="1376"/>
    </location>
</feature>
<feature type="region of interest" description="Disordered" evidence="12">
    <location>
        <begin position="293"/>
        <end position="371"/>
    </location>
</feature>
<evidence type="ECO:0000259" key="13">
    <source>
        <dbReference type="SMART" id="SM00382"/>
    </source>
</evidence>
<dbReference type="FunFam" id="3.40.50.300:FF:000109">
    <property type="entry name" value="Peroxisomal biogenesis factor 6"/>
    <property type="match status" value="1"/>
</dbReference>
<accession>A0A9P8HUP5</accession>
<keyword evidence="2" id="KW-0962">Peroxisome biogenesis</keyword>
<name>A0A9P8HUP5_9PEZI</name>
<comment type="subunit">
    <text evidence="11">Interacts with PEX1; forming the PEX1-PEX6 AAA ATPase complex, which is composed of a heterohexamer formed by a trimer of PEX1-PEX6 dimers.</text>
</comment>
<dbReference type="GO" id="GO:0005524">
    <property type="term" value="F:ATP binding"/>
    <property type="evidence" value="ECO:0007669"/>
    <property type="project" value="UniProtKB-KW"/>
</dbReference>
<feature type="region of interest" description="Disordered" evidence="12">
    <location>
        <begin position="582"/>
        <end position="605"/>
    </location>
</feature>
<evidence type="ECO:0000256" key="8">
    <source>
        <dbReference type="ARBA" id="ARBA00034811"/>
    </source>
</evidence>
<feature type="region of interest" description="Disordered" evidence="12">
    <location>
        <begin position="530"/>
        <end position="550"/>
    </location>
</feature>
<evidence type="ECO:0000256" key="11">
    <source>
        <dbReference type="ARBA" id="ARBA00062700"/>
    </source>
</evidence>
<dbReference type="EMBL" id="JAGHQL010000247">
    <property type="protein sequence ID" value="KAH0536004.1"/>
    <property type="molecule type" value="Genomic_DNA"/>
</dbReference>
<dbReference type="PANTHER" id="PTHR23077:SF9">
    <property type="entry name" value="PEROXISOMAL ATPASE PEX6"/>
    <property type="match status" value="1"/>
</dbReference>
<evidence type="ECO:0000256" key="2">
    <source>
        <dbReference type="ARBA" id="ARBA00022593"/>
    </source>
</evidence>
<dbReference type="PROSITE" id="PS00674">
    <property type="entry name" value="AAA"/>
    <property type="match status" value="1"/>
</dbReference>
<dbReference type="InterPro" id="IPR047533">
    <property type="entry name" value="RecA-like_PEX6_r2"/>
</dbReference>
<dbReference type="Gene3D" id="3.40.50.300">
    <property type="entry name" value="P-loop containing nucleotide triphosphate hydrolases"/>
    <property type="match status" value="2"/>
</dbReference>
<dbReference type="SUPFAM" id="SSF52540">
    <property type="entry name" value="P-loop containing nucleoside triphosphate hydrolases"/>
    <property type="match status" value="2"/>
</dbReference>
<dbReference type="FunFam" id="1.10.8.60:FF:000039">
    <property type="entry name" value="peroxisome biogenesis factor 6"/>
    <property type="match status" value="1"/>
</dbReference>
<dbReference type="Pfam" id="PF23315">
    <property type="entry name" value="PEX6_4th"/>
    <property type="match status" value="1"/>
</dbReference>
<keyword evidence="4" id="KW-0378">Hydrolase</keyword>
<evidence type="ECO:0000256" key="12">
    <source>
        <dbReference type="SAM" id="MobiDB-lite"/>
    </source>
</evidence>
<comment type="caution">
    <text evidence="14">The sequence shown here is derived from an EMBL/GenBank/DDBJ whole genome shotgun (WGS) entry which is preliminary data.</text>
</comment>
<evidence type="ECO:0000256" key="6">
    <source>
        <dbReference type="ARBA" id="ARBA00023136"/>
    </source>
</evidence>
<feature type="compositionally biased region" description="Basic and acidic residues" evidence="12">
    <location>
        <begin position="1350"/>
        <end position="1362"/>
    </location>
</feature>
<evidence type="ECO:0000256" key="3">
    <source>
        <dbReference type="ARBA" id="ARBA00022741"/>
    </source>
</evidence>
<dbReference type="Pfam" id="PF23120">
    <property type="entry name" value="PEX6_N"/>
    <property type="match status" value="1"/>
</dbReference>
<keyword evidence="15" id="KW-1185">Reference proteome</keyword>
<dbReference type="Pfam" id="PF00004">
    <property type="entry name" value="AAA"/>
    <property type="match status" value="2"/>
</dbReference>
<dbReference type="InterPro" id="IPR050168">
    <property type="entry name" value="AAA_ATPase_domain"/>
</dbReference>
<organism evidence="14 15">
    <name type="scientific">Glutinoglossum americanum</name>
    <dbReference type="NCBI Taxonomy" id="1670608"/>
    <lineage>
        <taxon>Eukaryota</taxon>
        <taxon>Fungi</taxon>
        <taxon>Dikarya</taxon>
        <taxon>Ascomycota</taxon>
        <taxon>Pezizomycotina</taxon>
        <taxon>Geoglossomycetes</taxon>
        <taxon>Geoglossales</taxon>
        <taxon>Geoglossaceae</taxon>
        <taxon>Glutinoglossum</taxon>
    </lineage>
</organism>
<keyword evidence="5" id="KW-0067">ATP-binding</keyword>
<dbReference type="PANTHER" id="PTHR23077">
    <property type="entry name" value="AAA-FAMILY ATPASE"/>
    <property type="match status" value="1"/>
</dbReference>
<dbReference type="GO" id="GO:0016887">
    <property type="term" value="F:ATP hydrolysis activity"/>
    <property type="evidence" value="ECO:0007669"/>
    <property type="project" value="InterPro"/>
</dbReference>